<protein>
    <recommendedName>
        <fullName evidence="4">Colicin V synthesis protein</fullName>
    </recommendedName>
</protein>
<evidence type="ECO:0000256" key="1">
    <source>
        <dbReference type="SAM" id="Phobius"/>
    </source>
</evidence>
<evidence type="ECO:0000313" key="3">
    <source>
        <dbReference type="Proteomes" id="UP000238365"/>
    </source>
</evidence>
<feature type="transmembrane region" description="Helical" evidence="1">
    <location>
        <begin position="36"/>
        <end position="57"/>
    </location>
</feature>
<dbReference type="AlphaFoldDB" id="A0A2L0IL96"/>
<reference evidence="2 3" key="1">
    <citation type="submission" date="2018-01" db="EMBL/GenBank/DDBJ databases">
        <title>Complete and assembled Genome of Pantoea gaviniae DSM22758T.</title>
        <authorList>
            <person name="Stevens M.J.A."/>
            <person name="Zurfluh K."/>
            <person name="Stephan R."/>
        </authorList>
    </citation>
    <scope>NUCLEOTIDE SEQUENCE [LARGE SCALE GENOMIC DNA]</scope>
    <source>
        <strain evidence="2 3">DSM 22758</strain>
    </source>
</reference>
<keyword evidence="3" id="KW-1185">Reference proteome</keyword>
<evidence type="ECO:0000313" key="2">
    <source>
        <dbReference type="EMBL" id="AUX95202.1"/>
    </source>
</evidence>
<evidence type="ECO:0008006" key="4">
    <source>
        <dbReference type="Google" id="ProtNLM"/>
    </source>
</evidence>
<gene>
    <name evidence="2" type="ORF">C2E15_20540</name>
</gene>
<keyword evidence="1" id="KW-0812">Transmembrane</keyword>
<proteinExistence type="predicted"/>
<sequence>MRELTFNELSAVSGASAVSDAVTFAGDAFNFVADRLASSVLGGVAAAAIGGSIGYLHGADAMGVFGLGIIGQLVGAVGGAVIGGVGGVVGGLLVPLSYSFPLAVEAARALIGGQL</sequence>
<keyword evidence="1" id="KW-0472">Membrane</keyword>
<feature type="transmembrane region" description="Helical" evidence="1">
    <location>
        <begin position="64"/>
        <end position="94"/>
    </location>
</feature>
<organism evidence="2 3">
    <name type="scientific">Mixta gaviniae</name>
    <dbReference type="NCBI Taxonomy" id="665914"/>
    <lineage>
        <taxon>Bacteria</taxon>
        <taxon>Pseudomonadati</taxon>
        <taxon>Pseudomonadota</taxon>
        <taxon>Gammaproteobacteria</taxon>
        <taxon>Enterobacterales</taxon>
        <taxon>Erwiniaceae</taxon>
        <taxon>Mixta</taxon>
    </lineage>
</organism>
<name>A0A2L0IL96_9GAMM</name>
<dbReference type="KEGG" id="pgz:C2E15_20540"/>
<keyword evidence="1" id="KW-1133">Transmembrane helix</keyword>
<accession>A0A2L0IL96</accession>
<dbReference type="Proteomes" id="UP000238365">
    <property type="component" value="Chromosome"/>
</dbReference>
<dbReference type="EMBL" id="CP026377">
    <property type="protein sequence ID" value="AUX95202.1"/>
    <property type="molecule type" value="Genomic_DNA"/>
</dbReference>